<proteinExistence type="predicted"/>
<keyword evidence="4" id="KW-1185">Reference proteome</keyword>
<dbReference type="OrthoDB" id="1420609at2"/>
<gene>
    <name evidence="1" type="ORF">EG359_02305</name>
    <name evidence="2" type="ORF">SAMN05421768_10665</name>
</gene>
<dbReference type="Proteomes" id="UP000186106">
    <property type="component" value="Unassembled WGS sequence"/>
</dbReference>
<accession>A0A1N7IM42</accession>
<dbReference type="Proteomes" id="UP000279541">
    <property type="component" value="Chromosome"/>
</dbReference>
<sequence length="272" mass="31558">MKILFYLLILTVASCKSDAGNQPLILEQHSKFNLEAVNFSEDVAKLFSKHITIDADGYFEYDSLANGTLTQEKLLYPTPKTISKPRRFGYVYRSPLLNSVARYNDLFFEHIAILTDSNKKPVAYYAEAKTDSIDAQKNLLHIFNKKYGKPKYAFNISRDFNICSYEWDLKDKTIQLETGFGMTSDTSNKDGIYFNTRILIIDNQKKDAVYKAHFFEYSDKVEYQGKLYSPEELGLARKQIEKDNFLLNSTNEEYIKDPFHSIKFRSDDPKIN</sequence>
<dbReference type="PROSITE" id="PS51257">
    <property type="entry name" value="PROKAR_LIPOPROTEIN"/>
    <property type="match status" value="1"/>
</dbReference>
<dbReference type="AlphaFoldDB" id="A0A1N7IM42"/>
<reference evidence="1 4" key="2">
    <citation type="submission" date="2018-11" db="EMBL/GenBank/DDBJ databases">
        <title>Proposal to divide the Flavobacteriaceae and reorganize its genera based on Amino Acid Identity values calculated from whole genome sequences.</title>
        <authorList>
            <person name="Nicholson A.C."/>
            <person name="Gulvik C.A."/>
            <person name="Whitney A.M."/>
            <person name="Humrighouse B.W."/>
            <person name="Bell M."/>
            <person name="Holmes B."/>
            <person name="Steigerwalt A.G."/>
            <person name="Villarma A."/>
            <person name="Sheth M."/>
            <person name="Batra D."/>
            <person name="Pryor J."/>
            <person name="Bernardet J.-F."/>
            <person name="Hugo C."/>
            <person name="Kampfer P."/>
            <person name="Newman J."/>
            <person name="McQuiston J.R."/>
        </authorList>
    </citation>
    <scope>NUCLEOTIDE SEQUENCE [LARGE SCALE GENOMIC DNA]</scope>
    <source>
        <strain evidence="1 4">DSM 16927</strain>
    </source>
</reference>
<organism evidence="2 3">
    <name type="scientific">Chryseobacterium joostei</name>
    <dbReference type="NCBI Taxonomy" id="112234"/>
    <lineage>
        <taxon>Bacteria</taxon>
        <taxon>Pseudomonadati</taxon>
        <taxon>Bacteroidota</taxon>
        <taxon>Flavobacteriia</taxon>
        <taxon>Flavobacteriales</taxon>
        <taxon>Weeksellaceae</taxon>
        <taxon>Chryseobacterium group</taxon>
        <taxon>Chryseobacterium</taxon>
    </lineage>
</organism>
<evidence type="ECO:0000313" key="1">
    <source>
        <dbReference type="EMBL" id="AZA98507.1"/>
    </source>
</evidence>
<reference evidence="2 3" key="1">
    <citation type="submission" date="2017-01" db="EMBL/GenBank/DDBJ databases">
        <authorList>
            <person name="Mah S.A."/>
            <person name="Swanson W.J."/>
            <person name="Moy G.W."/>
            <person name="Vacquier V.D."/>
        </authorList>
    </citation>
    <scope>NUCLEOTIDE SEQUENCE [LARGE SCALE GENOMIC DNA]</scope>
    <source>
        <strain evidence="2 3">DSM 16927</strain>
    </source>
</reference>
<name>A0A1N7IM42_9FLAO</name>
<dbReference type="RefSeq" id="WP_076355407.1">
    <property type="nucleotide sequence ID" value="NZ_CP033926.1"/>
</dbReference>
<evidence type="ECO:0000313" key="4">
    <source>
        <dbReference type="Proteomes" id="UP000279541"/>
    </source>
</evidence>
<dbReference type="STRING" id="112234.SAMN05421768_10665"/>
<protein>
    <recommendedName>
        <fullName evidence="5">DKNYY family protein</fullName>
    </recommendedName>
</protein>
<evidence type="ECO:0000313" key="2">
    <source>
        <dbReference type="EMBL" id="SIS38140.1"/>
    </source>
</evidence>
<dbReference type="EMBL" id="FTNZ01000006">
    <property type="protein sequence ID" value="SIS38140.1"/>
    <property type="molecule type" value="Genomic_DNA"/>
</dbReference>
<evidence type="ECO:0008006" key="5">
    <source>
        <dbReference type="Google" id="ProtNLM"/>
    </source>
</evidence>
<evidence type="ECO:0000313" key="3">
    <source>
        <dbReference type="Proteomes" id="UP000186106"/>
    </source>
</evidence>
<dbReference type="EMBL" id="CP033926">
    <property type="protein sequence ID" value="AZA98507.1"/>
    <property type="molecule type" value="Genomic_DNA"/>
</dbReference>
<dbReference type="KEGG" id="cjt:EG359_02305"/>